<protein>
    <submittedName>
        <fullName evidence="2">Uncharacterized protein</fullName>
    </submittedName>
</protein>
<evidence type="ECO:0000256" key="1">
    <source>
        <dbReference type="SAM" id="MobiDB-lite"/>
    </source>
</evidence>
<dbReference type="AlphaFoldDB" id="A0A8H5C1N8"/>
<keyword evidence="3" id="KW-1185">Reference proteome</keyword>
<feature type="compositionally biased region" description="Polar residues" evidence="1">
    <location>
        <begin position="339"/>
        <end position="350"/>
    </location>
</feature>
<dbReference type="Proteomes" id="UP000541558">
    <property type="component" value="Unassembled WGS sequence"/>
</dbReference>
<feature type="region of interest" description="Disordered" evidence="1">
    <location>
        <begin position="83"/>
        <end position="120"/>
    </location>
</feature>
<accession>A0A8H5C1N8</accession>
<evidence type="ECO:0000313" key="2">
    <source>
        <dbReference type="EMBL" id="KAF5333572.1"/>
    </source>
</evidence>
<name>A0A8H5C1N8_9AGAR</name>
<gene>
    <name evidence="2" type="ORF">D9611_002454</name>
</gene>
<organism evidence="2 3">
    <name type="scientific">Ephemerocybe angulata</name>
    <dbReference type="NCBI Taxonomy" id="980116"/>
    <lineage>
        <taxon>Eukaryota</taxon>
        <taxon>Fungi</taxon>
        <taxon>Dikarya</taxon>
        <taxon>Basidiomycota</taxon>
        <taxon>Agaricomycotina</taxon>
        <taxon>Agaricomycetes</taxon>
        <taxon>Agaricomycetidae</taxon>
        <taxon>Agaricales</taxon>
        <taxon>Agaricineae</taxon>
        <taxon>Psathyrellaceae</taxon>
        <taxon>Ephemerocybe</taxon>
    </lineage>
</organism>
<feature type="region of interest" description="Disordered" evidence="1">
    <location>
        <begin position="322"/>
        <end position="350"/>
    </location>
</feature>
<evidence type="ECO:0000313" key="3">
    <source>
        <dbReference type="Proteomes" id="UP000541558"/>
    </source>
</evidence>
<comment type="caution">
    <text evidence="2">The sequence shown here is derived from an EMBL/GenBank/DDBJ whole genome shotgun (WGS) entry which is preliminary data.</text>
</comment>
<dbReference type="OrthoDB" id="514070at2759"/>
<reference evidence="2 3" key="1">
    <citation type="journal article" date="2020" name="ISME J.">
        <title>Uncovering the hidden diversity of litter-decomposition mechanisms in mushroom-forming fungi.</title>
        <authorList>
            <person name="Floudas D."/>
            <person name="Bentzer J."/>
            <person name="Ahren D."/>
            <person name="Johansson T."/>
            <person name="Persson P."/>
            <person name="Tunlid A."/>
        </authorList>
    </citation>
    <scope>NUCLEOTIDE SEQUENCE [LARGE SCALE GENOMIC DNA]</scope>
    <source>
        <strain evidence="2 3">CBS 175.51</strain>
    </source>
</reference>
<dbReference type="EMBL" id="JAACJK010000109">
    <property type="protein sequence ID" value="KAF5333572.1"/>
    <property type="molecule type" value="Genomic_DNA"/>
</dbReference>
<proteinExistence type="predicted"/>
<sequence length="382" mass="41843">MSVSAADVKIPLPQFLKLMTNGNVPVAKAMAAAGKIYKEYGSPGQLVLLTDFKLKGSGIEDAADRKLILAAFRKAGYAPKKTALKRKKTGDDEDDSTTTEAGPSHVPAMPLLTTPTKRKRLSEKNEFLPSDPSAGEVGAENLDFEEVLDEHVLNLKHTVVNRAPVMAAWAAIVAERLNFQRPEALSIASVYTEMNALSKGVSLGIYDKNKETGMEASRAGVQPYVELMGRRPVYRTRDEQWRALSNGNPVPPMTAFGYISRSFRQNRPYVIGAMRLLAESYSPTELSTKGWSLYTEFRPAVDQWGKRSELSCSKILSLRKEGAPGSLSPAVKADPAIQNPDSQSDLVETHTASKTMSLEEYEAALDEDHTFDDVDLDFGGNK</sequence>